<accession>A0A409WIN4</accession>
<keyword evidence="2" id="KW-1133">Transmembrane helix</keyword>
<name>A0A409WIN4_PSICY</name>
<dbReference type="STRING" id="93625.A0A409WIN4"/>
<dbReference type="OrthoDB" id="3248986at2759"/>
<reference evidence="3 4" key="1">
    <citation type="journal article" date="2018" name="Evol. Lett.">
        <title>Horizontal gene cluster transfer increased hallucinogenic mushroom diversity.</title>
        <authorList>
            <person name="Reynolds H.T."/>
            <person name="Vijayakumar V."/>
            <person name="Gluck-Thaler E."/>
            <person name="Korotkin H.B."/>
            <person name="Matheny P.B."/>
            <person name="Slot J.C."/>
        </authorList>
    </citation>
    <scope>NUCLEOTIDE SEQUENCE [LARGE SCALE GENOMIC DNA]</scope>
    <source>
        <strain evidence="3 4">2631</strain>
    </source>
</reference>
<evidence type="ECO:0000256" key="2">
    <source>
        <dbReference type="SAM" id="Phobius"/>
    </source>
</evidence>
<evidence type="ECO:0000313" key="3">
    <source>
        <dbReference type="EMBL" id="PPQ78362.1"/>
    </source>
</evidence>
<dbReference type="Proteomes" id="UP000283269">
    <property type="component" value="Unassembled WGS sequence"/>
</dbReference>
<dbReference type="PANTHER" id="PTHR46579:SF1">
    <property type="entry name" value="F5_8 TYPE C DOMAIN-CONTAINING PROTEIN"/>
    <property type="match status" value="1"/>
</dbReference>
<feature type="transmembrane region" description="Helical" evidence="2">
    <location>
        <begin position="12"/>
        <end position="29"/>
    </location>
</feature>
<evidence type="ECO:0000313" key="4">
    <source>
        <dbReference type="Proteomes" id="UP000283269"/>
    </source>
</evidence>
<keyword evidence="2" id="KW-0472">Membrane</keyword>
<comment type="caution">
    <text evidence="3">The sequence shown here is derived from an EMBL/GenBank/DDBJ whole genome shotgun (WGS) entry which is preliminary data.</text>
</comment>
<dbReference type="PANTHER" id="PTHR46579">
    <property type="entry name" value="F5/8 TYPE C DOMAIN-CONTAINING PROTEIN-RELATED"/>
    <property type="match status" value="1"/>
</dbReference>
<dbReference type="AlphaFoldDB" id="A0A409WIN4"/>
<dbReference type="InParanoid" id="A0A409WIN4"/>
<keyword evidence="2" id="KW-0812">Transmembrane</keyword>
<keyword evidence="4" id="KW-1185">Reference proteome</keyword>
<gene>
    <name evidence="3" type="ORF">CVT25_011645</name>
</gene>
<sequence>KHKKRYGDAEQQWVYVLITVLSSLTNFTTSRAPMNVIPRVEEVRSPLVNLDINRQSPVARSISSDAPTDQFQLPFEFEERDGYYDDYGYFIGDEDWAGSEHDRNNDDVTTTAAENGGGDEVVLGREVTAAPARDALGPGDQPNVRPLPPAPVQVQNRQEFRDVQWRQIGKINVQTPGSDDDEADRPDVVPRAFLEESCVRIAYLLAVIANVYSHTPISRATDILNGTLDALLSAGVLPAYPRPVRTLESAKRRLGIDADQYITQYIICPQCWKHYTPKQVHDLDSPACLIEDCEGILFEESFDSKGRRKRQPIKVNPYTSIIATLRRFFMRPGFAKMIRDSRGHQGGHNNDEDFVMRDIYDGAGWDQCYTNTVREVGNLGSIRDVSRTGGEPEKLTSHRYGLHLTLNTDWFQLLSNRPHSTGPVYVSINDLPRDQRFLQVNVMAPCVMPGPGEPNAQQLNHVLEPASKELIILKSGVEIEIHGEEERQMIYADCMFNNCDTPAARKVSGTSGHSADLNPSPYCDFVLVDLNKSNTFHIDACHKKNDRFLLKQAFISRDATTPRQNQILRDHGIRWSVMNMIPNWEPSSKTALDFMHNIFLGLIAHFFTLVLFAAHMFSGRGGLNSGKQRFETFINEFRWPSHITRLPKNLGENQSLKKADEWRRLLTITPVLLWFAWRSQDDTIPDSEPQLSGNEKITTTHSRNLQKLYNAVLLLCAGVRLLATRTITLRQARLGQEFLAQFCRALLALGVPLVINHHLSLHFYDMIRLFGPIYGWWLFAFERFNGMMEKVKHNGHDGGQMEVTLLRNWVQTQLIYELLLSLPDNAHERERAMLESIIESEARQRGSMMTQIAIFRSEVDTDKVKLPKKIGKLPVHLIQRDPTGETYRLLLEYSQLLWPDLNLVAQFSAVDGLSFIPGNVAREVPYIRKDGIRYGCTNNKRTQADSLAFISQSAESDVRQAVQIINYYVVQIPNTNKPPHVCALVRRMLGDNQLPRMPWDLYSSTLGIQLSYANRFHPPEIISVDRISAPLGLAQVKSQAVQGNLWILISFDHTGTEPEDLDDYDFE</sequence>
<feature type="region of interest" description="Disordered" evidence="1">
    <location>
        <begin position="97"/>
        <end position="117"/>
    </location>
</feature>
<evidence type="ECO:0000256" key="1">
    <source>
        <dbReference type="SAM" id="MobiDB-lite"/>
    </source>
</evidence>
<organism evidence="3 4">
    <name type="scientific">Psilocybe cyanescens</name>
    <dbReference type="NCBI Taxonomy" id="93625"/>
    <lineage>
        <taxon>Eukaryota</taxon>
        <taxon>Fungi</taxon>
        <taxon>Dikarya</taxon>
        <taxon>Basidiomycota</taxon>
        <taxon>Agaricomycotina</taxon>
        <taxon>Agaricomycetes</taxon>
        <taxon>Agaricomycetidae</taxon>
        <taxon>Agaricales</taxon>
        <taxon>Agaricineae</taxon>
        <taxon>Strophariaceae</taxon>
        <taxon>Psilocybe</taxon>
    </lineage>
</organism>
<proteinExistence type="predicted"/>
<feature type="non-terminal residue" evidence="3">
    <location>
        <position position="1"/>
    </location>
</feature>
<dbReference type="EMBL" id="NHYD01003421">
    <property type="protein sequence ID" value="PPQ78362.1"/>
    <property type="molecule type" value="Genomic_DNA"/>
</dbReference>
<protein>
    <submittedName>
        <fullName evidence="3">Uncharacterized protein</fullName>
    </submittedName>
</protein>